<dbReference type="EMBL" id="NWUJ01000001">
    <property type="protein sequence ID" value="PFH38280.1"/>
    <property type="molecule type" value="Genomic_DNA"/>
</dbReference>
<keyword evidence="2" id="KW-0812">Transmembrane</keyword>
<dbReference type="AlphaFoldDB" id="A0A2A9MQG4"/>
<organism evidence="3 4">
    <name type="scientific">Besnoitia besnoiti</name>
    <name type="common">Apicomplexan protozoan</name>
    <dbReference type="NCBI Taxonomy" id="94643"/>
    <lineage>
        <taxon>Eukaryota</taxon>
        <taxon>Sar</taxon>
        <taxon>Alveolata</taxon>
        <taxon>Apicomplexa</taxon>
        <taxon>Conoidasida</taxon>
        <taxon>Coccidia</taxon>
        <taxon>Eucoccidiorida</taxon>
        <taxon>Eimeriorina</taxon>
        <taxon>Sarcocystidae</taxon>
        <taxon>Besnoitia</taxon>
    </lineage>
</organism>
<dbReference type="VEuPathDB" id="ToxoDB:BESB_006210"/>
<evidence type="ECO:0000256" key="2">
    <source>
        <dbReference type="SAM" id="Phobius"/>
    </source>
</evidence>
<keyword evidence="2" id="KW-1133">Transmembrane helix</keyword>
<evidence type="ECO:0008006" key="5">
    <source>
        <dbReference type="Google" id="ProtNLM"/>
    </source>
</evidence>
<keyword evidence="2" id="KW-0472">Membrane</keyword>
<reference evidence="3 4" key="1">
    <citation type="submission" date="2017-09" db="EMBL/GenBank/DDBJ databases">
        <title>Genome sequencing of Besnoitia besnoiti strain Bb-Ger1.</title>
        <authorList>
            <person name="Schares G."/>
            <person name="Venepally P."/>
            <person name="Lorenzi H.A."/>
        </authorList>
    </citation>
    <scope>NUCLEOTIDE SEQUENCE [LARGE SCALE GENOMIC DNA]</scope>
    <source>
        <strain evidence="3 4">Bb-Ger1</strain>
    </source>
</reference>
<dbReference type="RefSeq" id="XP_029222289.1">
    <property type="nucleotide sequence ID" value="XM_029359376.1"/>
</dbReference>
<keyword evidence="4" id="KW-1185">Reference proteome</keyword>
<comment type="caution">
    <text evidence="3">The sequence shown here is derived from an EMBL/GenBank/DDBJ whole genome shotgun (WGS) entry which is preliminary data.</text>
</comment>
<protein>
    <recommendedName>
        <fullName evidence="5">Transmembrane protein</fullName>
    </recommendedName>
</protein>
<accession>A0A2A9MQG4</accession>
<dbReference type="GeneID" id="40305684"/>
<feature type="transmembrane region" description="Helical" evidence="2">
    <location>
        <begin position="269"/>
        <end position="289"/>
    </location>
</feature>
<feature type="region of interest" description="Disordered" evidence="1">
    <location>
        <begin position="139"/>
        <end position="158"/>
    </location>
</feature>
<proteinExistence type="predicted"/>
<feature type="transmembrane region" description="Helical" evidence="2">
    <location>
        <begin position="206"/>
        <end position="226"/>
    </location>
</feature>
<dbReference type="Proteomes" id="UP000224006">
    <property type="component" value="Chromosome I"/>
</dbReference>
<evidence type="ECO:0000313" key="3">
    <source>
        <dbReference type="EMBL" id="PFH38280.1"/>
    </source>
</evidence>
<feature type="transmembrane region" description="Helical" evidence="2">
    <location>
        <begin position="232"/>
        <end position="257"/>
    </location>
</feature>
<dbReference type="OrthoDB" id="10374748at2759"/>
<evidence type="ECO:0000256" key="1">
    <source>
        <dbReference type="SAM" id="MobiDB-lite"/>
    </source>
</evidence>
<sequence>MMDAGCGNESKGLLGHCCYGDHPLTSEHDDETGDKHCCSSPCRCVGSEKAIHAALSVFASLSPSSVRPAQRSVRQEDFMEKTFLTDDGELRSHSLAAALGEDRDLHFVEVCTCRQPEGHEMQTGVRLPIEEKARYDDNAEAETDVELGGSPQSTETSDVATAAPEIPRWMLQKLALTFSFVAIVSCWGVIDVGIEAMAPVGDVRQTWFYGAMLGISAFLTLAVHISKLPANAFVIVLSAGLSFFLAVGGWGFVNSIVFFAAGASEAMKIFYFTCFFSVAVVFIVTYIWFVDPAFSVDLIGCLL</sequence>
<name>A0A2A9MQG4_BESBE</name>
<feature type="transmembrane region" description="Helical" evidence="2">
    <location>
        <begin position="174"/>
        <end position="194"/>
    </location>
</feature>
<evidence type="ECO:0000313" key="4">
    <source>
        <dbReference type="Proteomes" id="UP000224006"/>
    </source>
</evidence>
<gene>
    <name evidence="3" type="ORF">BESB_006210</name>
</gene>
<dbReference type="KEGG" id="bbes:BESB_006210"/>